<evidence type="ECO:0000313" key="4">
    <source>
        <dbReference type="Proteomes" id="UP000182063"/>
    </source>
</evidence>
<dbReference type="KEGG" id="sphj:BSL82_11225"/>
<dbReference type="PANTHER" id="PTHR24321:SF11">
    <property type="entry name" value="BLR0893 PROTEIN"/>
    <property type="match status" value="1"/>
</dbReference>
<keyword evidence="4" id="KW-1185">Reference proteome</keyword>
<dbReference type="Proteomes" id="UP000182063">
    <property type="component" value="Chromosome"/>
</dbReference>
<evidence type="ECO:0000313" key="3">
    <source>
        <dbReference type="EMBL" id="API59816.1"/>
    </source>
</evidence>
<dbReference type="InterPro" id="IPR002347">
    <property type="entry name" value="SDR_fam"/>
</dbReference>
<dbReference type="EMBL" id="CP018221">
    <property type="protein sequence ID" value="API59816.1"/>
    <property type="molecule type" value="Genomic_DNA"/>
</dbReference>
<dbReference type="PRINTS" id="PR00081">
    <property type="entry name" value="GDHRDH"/>
</dbReference>
<protein>
    <submittedName>
        <fullName evidence="3">Short chain dehydrogenase</fullName>
    </submittedName>
</protein>
<dbReference type="AlphaFoldDB" id="A0A1L3ZVY2"/>
<evidence type="ECO:0000256" key="1">
    <source>
        <dbReference type="ARBA" id="ARBA00006484"/>
    </source>
</evidence>
<evidence type="ECO:0000256" key="2">
    <source>
        <dbReference type="ARBA" id="ARBA00023002"/>
    </source>
</evidence>
<organism evidence="3 4">
    <name type="scientific">Tardibacter chloracetimidivorans</name>
    <dbReference type="NCBI Taxonomy" id="1921510"/>
    <lineage>
        <taxon>Bacteria</taxon>
        <taxon>Pseudomonadati</taxon>
        <taxon>Pseudomonadota</taxon>
        <taxon>Alphaproteobacteria</taxon>
        <taxon>Sphingomonadales</taxon>
        <taxon>Sphingomonadaceae</taxon>
        <taxon>Tardibacter</taxon>
    </lineage>
</organism>
<dbReference type="RefSeq" id="WP_072597606.1">
    <property type="nucleotide sequence ID" value="NZ_CP018221.1"/>
</dbReference>
<dbReference type="PROSITE" id="PS00061">
    <property type="entry name" value="ADH_SHORT"/>
    <property type="match status" value="1"/>
</dbReference>
<proteinExistence type="inferred from homology"/>
<dbReference type="NCBIfam" id="NF005559">
    <property type="entry name" value="PRK07231.1"/>
    <property type="match status" value="1"/>
</dbReference>
<name>A0A1L3ZVY2_9SPHN</name>
<dbReference type="Gene3D" id="3.40.50.720">
    <property type="entry name" value="NAD(P)-binding Rossmann-like Domain"/>
    <property type="match status" value="1"/>
</dbReference>
<dbReference type="Pfam" id="PF13561">
    <property type="entry name" value="adh_short_C2"/>
    <property type="match status" value="1"/>
</dbReference>
<accession>A0A1L3ZVY2</accession>
<dbReference type="InterPro" id="IPR036291">
    <property type="entry name" value="NAD(P)-bd_dom_sf"/>
</dbReference>
<dbReference type="PRINTS" id="PR00080">
    <property type="entry name" value="SDRFAMILY"/>
</dbReference>
<keyword evidence="2" id="KW-0560">Oxidoreductase</keyword>
<sequence length="250" mass="26051">MTKSFEGKVAMITGAASGIGEAAAILFAKNGARTVVADRDPDKGEAVAEAIRQSGGDAFFHQVDVADGEQVRGLIAATVERYGRLDCAYNNAGVGGPAAEIADTEEKDFDQIVAVNFKGAWLCMKYEIEHMLQNGGGSIVNTASGAGLISMPAIAIYSASKAATIHMTRVAGLTYAKRGIRVNCVCPGTVNTPAIHAMGIPDVENFFAQDVPMGRLGTPEEIANGALWLCSDEARYVTGVVLPVDGGRVA</sequence>
<dbReference type="STRING" id="1921510.BSL82_11225"/>
<dbReference type="PANTHER" id="PTHR24321">
    <property type="entry name" value="DEHYDROGENASES, SHORT CHAIN"/>
    <property type="match status" value="1"/>
</dbReference>
<dbReference type="InterPro" id="IPR020904">
    <property type="entry name" value="Sc_DH/Rdtase_CS"/>
</dbReference>
<dbReference type="FunFam" id="3.40.50.720:FF:000084">
    <property type="entry name" value="Short-chain dehydrogenase reductase"/>
    <property type="match status" value="1"/>
</dbReference>
<dbReference type="GO" id="GO:0016491">
    <property type="term" value="F:oxidoreductase activity"/>
    <property type="evidence" value="ECO:0007669"/>
    <property type="project" value="UniProtKB-KW"/>
</dbReference>
<comment type="similarity">
    <text evidence="1">Belongs to the short-chain dehydrogenases/reductases (SDR) family.</text>
</comment>
<reference evidence="4" key="1">
    <citation type="submission" date="2016-11" db="EMBL/GenBank/DDBJ databases">
        <title>Complete Genome Sequence of alachlor-degrading Sphingomonas sp. strain JJ-A5.</title>
        <authorList>
            <person name="Lee H."/>
            <person name="Ka J.-O."/>
        </authorList>
    </citation>
    <scope>NUCLEOTIDE SEQUENCE [LARGE SCALE GENOMIC DNA]</scope>
    <source>
        <strain evidence="4">JJ-A5</strain>
    </source>
</reference>
<gene>
    <name evidence="3" type="ORF">BSL82_11225</name>
</gene>
<dbReference type="OrthoDB" id="9812986at2"/>
<dbReference type="CDD" id="cd05233">
    <property type="entry name" value="SDR_c"/>
    <property type="match status" value="1"/>
</dbReference>
<dbReference type="SUPFAM" id="SSF51735">
    <property type="entry name" value="NAD(P)-binding Rossmann-fold domains"/>
    <property type="match status" value="1"/>
</dbReference>